<evidence type="ECO:0000313" key="9">
    <source>
        <dbReference type="EMBL" id="BCS17563.1"/>
    </source>
</evidence>
<evidence type="ECO:0000259" key="8">
    <source>
        <dbReference type="Pfam" id="PF20684"/>
    </source>
</evidence>
<name>A0A7R7XA66_9EURO</name>
<dbReference type="GO" id="GO:0016020">
    <property type="term" value="C:membrane"/>
    <property type="evidence" value="ECO:0007669"/>
    <property type="project" value="UniProtKB-SubCell"/>
</dbReference>
<dbReference type="OrthoDB" id="2988756at2759"/>
<feature type="transmembrane region" description="Helical" evidence="7">
    <location>
        <begin position="180"/>
        <end position="203"/>
    </location>
</feature>
<feature type="transmembrane region" description="Helical" evidence="7">
    <location>
        <begin position="6"/>
        <end position="28"/>
    </location>
</feature>
<dbReference type="PANTHER" id="PTHR33048">
    <property type="entry name" value="PTH11-LIKE INTEGRAL MEMBRANE PROTEIN (AFU_ORTHOLOGUE AFUA_5G11245)"/>
    <property type="match status" value="1"/>
</dbReference>
<evidence type="ECO:0000256" key="5">
    <source>
        <dbReference type="ARBA" id="ARBA00038359"/>
    </source>
</evidence>
<keyword evidence="3 7" id="KW-1133">Transmembrane helix</keyword>
<feature type="transmembrane region" description="Helical" evidence="7">
    <location>
        <begin position="247"/>
        <end position="268"/>
    </location>
</feature>
<dbReference type="GeneID" id="64967568"/>
<comment type="similarity">
    <text evidence="5">Belongs to the SAT4 family.</text>
</comment>
<sequence length="415" mass="45067">MAQFEVEAFTLLAIAVVAIAIRVAARWTTAGPSNFQLDDYLMPLAGVVYGLETGAAFCVGAWWQGLANNSMTDEQRAALDPSSQEYALRVGGSKTQVLGWSLYTTLLWLLKACMAIFYSRLTAGLINMNIRVKIAYVLIGVTYIAVICSILFGCHPMKKNWQIYPDPGNYCQPAVSKIDVYVTVTLNVATDMYLITIPTPILFKARLPLREKLELLILFSGGTFVMAAGILRCVLILTAGANGASQAGSWACRETFVAVIIGNAPMIYPYMRRAAKSAGIYMTSTRSRSGRSRSGRSQSYPLSDGEEMKWKSPGVSQASKKRRFRHPLSLPDSQWRDETRTGDEACMLDMHPLPRQVSVEGFEFPPRREGSSAGAVVTSGNGGSGSGSGSGSLDEELVAEIGGIKVVQETIIERG</sequence>
<keyword evidence="2 7" id="KW-0812">Transmembrane</keyword>
<feature type="compositionally biased region" description="Gly residues" evidence="6">
    <location>
        <begin position="380"/>
        <end position="390"/>
    </location>
</feature>
<protein>
    <recommendedName>
        <fullName evidence="8">Rhodopsin domain-containing protein</fullName>
    </recommendedName>
</protein>
<feature type="transmembrane region" description="Helical" evidence="7">
    <location>
        <begin position="215"/>
        <end position="241"/>
    </location>
</feature>
<feature type="transmembrane region" description="Helical" evidence="7">
    <location>
        <begin position="40"/>
        <end position="63"/>
    </location>
</feature>
<reference evidence="9" key="1">
    <citation type="submission" date="2021-01" db="EMBL/GenBank/DDBJ databases">
        <authorList>
            <consortium name="Aspergillus puulaauensis MK2 genome sequencing consortium"/>
            <person name="Kazuki M."/>
            <person name="Futagami T."/>
        </authorList>
    </citation>
    <scope>NUCLEOTIDE SEQUENCE</scope>
    <source>
        <strain evidence="9">MK2</strain>
    </source>
</reference>
<dbReference type="Proteomes" id="UP000654913">
    <property type="component" value="Chromosome 1"/>
</dbReference>
<organism evidence="9 10">
    <name type="scientific">Aspergillus puulaauensis</name>
    <dbReference type="NCBI Taxonomy" id="1220207"/>
    <lineage>
        <taxon>Eukaryota</taxon>
        <taxon>Fungi</taxon>
        <taxon>Dikarya</taxon>
        <taxon>Ascomycota</taxon>
        <taxon>Pezizomycotina</taxon>
        <taxon>Eurotiomycetes</taxon>
        <taxon>Eurotiomycetidae</taxon>
        <taxon>Eurotiales</taxon>
        <taxon>Aspergillaceae</taxon>
        <taxon>Aspergillus</taxon>
    </lineage>
</organism>
<evidence type="ECO:0000256" key="3">
    <source>
        <dbReference type="ARBA" id="ARBA00022989"/>
    </source>
</evidence>
<dbReference type="Pfam" id="PF20684">
    <property type="entry name" value="Fung_rhodopsin"/>
    <property type="match status" value="1"/>
</dbReference>
<feature type="transmembrane region" description="Helical" evidence="7">
    <location>
        <begin position="130"/>
        <end position="152"/>
    </location>
</feature>
<feature type="region of interest" description="Disordered" evidence="6">
    <location>
        <begin position="283"/>
        <end position="338"/>
    </location>
</feature>
<comment type="subcellular location">
    <subcellularLocation>
        <location evidence="1">Membrane</location>
        <topology evidence="1">Multi-pass membrane protein</topology>
    </subcellularLocation>
</comment>
<dbReference type="AlphaFoldDB" id="A0A7R7XA66"/>
<evidence type="ECO:0000256" key="1">
    <source>
        <dbReference type="ARBA" id="ARBA00004141"/>
    </source>
</evidence>
<evidence type="ECO:0000256" key="4">
    <source>
        <dbReference type="ARBA" id="ARBA00023136"/>
    </source>
</evidence>
<keyword evidence="4 7" id="KW-0472">Membrane</keyword>
<evidence type="ECO:0000256" key="7">
    <source>
        <dbReference type="SAM" id="Phobius"/>
    </source>
</evidence>
<feature type="region of interest" description="Disordered" evidence="6">
    <location>
        <begin position="363"/>
        <end position="393"/>
    </location>
</feature>
<dbReference type="KEGG" id="apuu:APUU_10391A"/>
<feature type="domain" description="Rhodopsin" evidence="8">
    <location>
        <begin position="21"/>
        <end position="273"/>
    </location>
</feature>
<dbReference type="PANTHER" id="PTHR33048:SF2">
    <property type="entry name" value="SRPK"/>
    <property type="match status" value="1"/>
</dbReference>
<reference evidence="9" key="2">
    <citation type="submission" date="2021-02" db="EMBL/GenBank/DDBJ databases">
        <title>Aspergillus puulaauensis MK2 genome sequence.</title>
        <authorList>
            <person name="Futagami T."/>
            <person name="Mori K."/>
            <person name="Kadooka C."/>
            <person name="Tanaka T."/>
        </authorList>
    </citation>
    <scope>NUCLEOTIDE SEQUENCE</scope>
    <source>
        <strain evidence="9">MK2</strain>
    </source>
</reference>
<dbReference type="RefSeq" id="XP_041549757.1">
    <property type="nucleotide sequence ID" value="XM_041700274.1"/>
</dbReference>
<dbReference type="InterPro" id="IPR052337">
    <property type="entry name" value="SAT4-like"/>
</dbReference>
<proteinExistence type="inferred from homology"/>
<accession>A0A7R7XA66</accession>
<feature type="transmembrane region" description="Helical" evidence="7">
    <location>
        <begin position="97"/>
        <end position="118"/>
    </location>
</feature>
<evidence type="ECO:0000313" key="10">
    <source>
        <dbReference type="Proteomes" id="UP000654913"/>
    </source>
</evidence>
<evidence type="ECO:0000256" key="2">
    <source>
        <dbReference type="ARBA" id="ARBA00022692"/>
    </source>
</evidence>
<evidence type="ECO:0000256" key="6">
    <source>
        <dbReference type="SAM" id="MobiDB-lite"/>
    </source>
</evidence>
<dbReference type="InterPro" id="IPR049326">
    <property type="entry name" value="Rhodopsin_dom_fungi"/>
</dbReference>
<dbReference type="EMBL" id="AP024443">
    <property type="protein sequence ID" value="BCS17563.1"/>
    <property type="molecule type" value="Genomic_DNA"/>
</dbReference>
<keyword evidence="10" id="KW-1185">Reference proteome</keyword>
<gene>
    <name evidence="9" type="ORF">APUU_10391A</name>
</gene>